<dbReference type="Proteomes" id="UP001458880">
    <property type="component" value="Unassembled WGS sequence"/>
</dbReference>
<organism evidence="2 3">
    <name type="scientific">Popillia japonica</name>
    <name type="common">Japanese beetle</name>
    <dbReference type="NCBI Taxonomy" id="7064"/>
    <lineage>
        <taxon>Eukaryota</taxon>
        <taxon>Metazoa</taxon>
        <taxon>Ecdysozoa</taxon>
        <taxon>Arthropoda</taxon>
        <taxon>Hexapoda</taxon>
        <taxon>Insecta</taxon>
        <taxon>Pterygota</taxon>
        <taxon>Neoptera</taxon>
        <taxon>Endopterygota</taxon>
        <taxon>Coleoptera</taxon>
        <taxon>Polyphaga</taxon>
        <taxon>Scarabaeiformia</taxon>
        <taxon>Scarabaeidae</taxon>
        <taxon>Rutelinae</taxon>
        <taxon>Popillia</taxon>
    </lineage>
</organism>
<evidence type="ECO:0000313" key="2">
    <source>
        <dbReference type="EMBL" id="KAK9738969.1"/>
    </source>
</evidence>
<comment type="caution">
    <text evidence="2">The sequence shown here is derived from an EMBL/GenBank/DDBJ whole genome shotgun (WGS) entry which is preliminary data.</text>
</comment>
<dbReference type="Pfam" id="PF03372">
    <property type="entry name" value="Exo_endo_phos"/>
    <property type="match status" value="1"/>
</dbReference>
<gene>
    <name evidence="2" type="ORF">QE152_g9368</name>
</gene>
<dbReference type="PANTHER" id="PTHR47510">
    <property type="entry name" value="REVERSE TRANSCRIPTASE DOMAIN-CONTAINING PROTEIN"/>
    <property type="match status" value="1"/>
</dbReference>
<evidence type="ECO:0000259" key="1">
    <source>
        <dbReference type="Pfam" id="PF03372"/>
    </source>
</evidence>
<dbReference type="InterPro" id="IPR036691">
    <property type="entry name" value="Endo/exonu/phosph_ase_sf"/>
</dbReference>
<dbReference type="InterPro" id="IPR005135">
    <property type="entry name" value="Endo/exonuclease/phosphatase"/>
</dbReference>
<protein>
    <recommendedName>
        <fullName evidence="1">Endonuclease/exonuclease/phosphatase domain-containing protein</fullName>
    </recommendedName>
</protein>
<keyword evidence="3" id="KW-1185">Reference proteome</keyword>
<dbReference type="AlphaFoldDB" id="A0AAW1LYH3"/>
<dbReference type="SUPFAM" id="SSF56219">
    <property type="entry name" value="DNase I-like"/>
    <property type="match status" value="1"/>
</dbReference>
<dbReference type="GO" id="GO:0003824">
    <property type="term" value="F:catalytic activity"/>
    <property type="evidence" value="ECO:0007669"/>
    <property type="project" value="InterPro"/>
</dbReference>
<name>A0AAW1LYH3_POPJA</name>
<proteinExistence type="predicted"/>
<dbReference type="Gene3D" id="3.60.10.10">
    <property type="entry name" value="Endonuclease/exonuclease/phosphatase"/>
    <property type="match status" value="1"/>
</dbReference>
<accession>A0AAW1LYH3</accession>
<reference evidence="2 3" key="1">
    <citation type="journal article" date="2024" name="BMC Genomics">
        <title>De novo assembly and annotation of Popillia japonica's genome with initial clues to its potential as an invasive pest.</title>
        <authorList>
            <person name="Cucini C."/>
            <person name="Boschi S."/>
            <person name="Funari R."/>
            <person name="Cardaioli E."/>
            <person name="Iannotti N."/>
            <person name="Marturano G."/>
            <person name="Paoli F."/>
            <person name="Bruttini M."/>
            <person name="Carapelli A."/>
            <person name="Frati F."/>
            <person name="Nardi F."/>
        </authorList>
    </citation>
    <scope>NUCLEOTIDE SEQUENCE [LARGE SCALE GENOMIC DNA]</scope>
    <source>
        <strain evidence="2">DMR45628</strain>
    </source>
</reference>
<feature type="domain" description="Endonuclease/exonuclease/phosphatase" evidence="1">
    <location>
        <begin position="15"/>
        <end position="95"/>
    </location>
</feature>
<dbReference type="EMBL" id="JASPKY010000080">
    <property type="protein sequence ID" value="KAK9738969.1"/>
    <property type="molecule type" value="Genomic_DNA"/>
</dbReference>
<sequence length="110" mass="12524">MRTCRIPWPLIIMNLQNTMASNNYDILALSETWLHDGFPSSMFSIQGYNLYRNDRATRGGGVAFYCKSHIRISISKSLSNDYIEYLWIQLLGYAREASIGVLDHLTGTSV</sequence>
<evidence type="ECO:0000313" key="3">
    <source>
        <dbReference type="Proteomes" id="UP001458880"/>
    </source>
</evidence>
<dbReference type="PANTHER" id="PTHR47510:SF3">
    <property type="entry name" value="ENDO_EXONUCLEASE_PHOSPHATASE DOMAIN-CONTAINING PROTEIN"/>
    <property type="match status" value="1"/>
</dbReference>